<feature type="transmembrane region" description="Helical" evidence="1">
    <location>
        <begin position="404"/>
        <end position="423"/>
    </location>
</feature>
<dbReference type="Pfam" id="PF09913">
    <property type="entry name" value="DUF2142"/>
    <property type="match status" value="1"/>
</dbReference>
<gene>
    <name evidence="2" type="ORF">CD191_27505</name>
</gene>
<feature type="transmembrane region" description="Helical" evidence="1">
    <location>
        <begin position="367"/>
        <end position="389"/>
    </location>
</feature>
<evidence type="ECO:0000313" key="3">
    <source>
        <dbReference type="Proteomes" id="UP000249163"/>
    </source>
</evidence>
<dbReference type="EMBL" id="CP021965">
    <property type="protein sequence ID" value="AWV36044.1"/>
    <property type="molecule type" value="Genomic_DNA"/>
</dbReference>
<dbReference type="Proteomes" id="UP000249163">
    <property type="component" value="Chromosome"/>
</dbReference>
<keyword evidence="1" id="KW-1133">Transmembrane helix</keyword>
<keyword evidence="1" id="KW-0472">Membrane</keyword>
<evidence type="ECO:0008006" key="4">
    <source>
        <dbReference type="Google" id="ProtNLM"/>
    </source>
</evidence>
<name>A0AAD0P566_9BACL</name>
<feature type="transmembrane region" description="Helical" evidence="1">
    <location>
        <begin position="190"/>
        <end position="208"/>
    </location>
</feature>
<feature type="transmembrane region" description="Helical" evidence="1">
    <location>
        <begin position="139"/>
        <end position="159"/>
    </location>
</feature>
<feature type="transmembrane region" description="Helical" evidence="1">
    <location>
        <begin position="336"/>
        <end position="355"/>
    </location>
</feature>
<organism evidence="2 3">
    <name type="scientific">Paenibacillus odorifer</name>
    <dbReference type="NCBI Taxonomy" id="189426"/>
    <lineage>
        <taxon>Bacteria</taxon>
        <taxon>Bacillati</taxon>
        <taxon>Bacillota</taxon>
        <taxon>Bacilli</taxon>
        <taxon>Bacillales</taxon>
        <taxon>Paenibacillaceae</taxon>
        <taxon>Paenibacillus</taxon>
    </lineage>
</organism>
<reference evidence="2 3" key="1">
    <citation type="submission" date="2017-06" db="EMBL/GenBank/DDBJ databases">
        <title>Complete genome sequence of Paenibacillus odorifer CBA7130.</title>
        <authorList>
            <person name="Nam Y.-D."/>
            <person name="Kang J."/>
            <person name="Chung W.-H."/>
        </authorList>
    </citation>
    <scope>NUCLEOTIDE SEQUENCE [LARGE SCALE GENOMIC DNA]</scope>
    <source>
        <strain evidence="2 3">CBA7130</strain>
    </source>
</reference>
<evidence type="ECO:0000313" key="2">
    <source>
        <dbReference type="EMBL" id="AWV36044.1"/>
    </source>
</evidence>
<feature type="transmembrane region" description="Helical" evidence="1">
    <location>
        <begin position="258"/>
        <end position="279"/>
    </location>
</feature>
<accession>A0AAD0P566</accession>
<keyword evidence="1" id="KW-0812">Transmembrane</keyword>
<feature type="transmembrane region" description="Helical" evidence="1">
    <location>
        <begin position="220"/>
        <end position="246"/>
    </location>
</feature>
<dbReference type="AlphaFoldDB" id="A0AAD0P566"/>
<evidence type="ECO:0000256" key="1">
    <source>
        <dbReference type="SAM" id="Phobius"/>
    </source>
</evidence>
<protein>
    <recommendedName>
        <fullName evidence="4">DUF2142 domain-containing protein</fullName>
    </recommendedName>
</protein>
<feature type="transmembrane region" description="Helical" evidence="1">
    <location>
        <begin position="9"/>
        <end position="29"/>
    </location>
</feature>
<feature type="transmembrane region" description="Helical" evidence="1">
    <location>
        <begin position="430"/>
        <end position="448"/>
    </location>
</feature>
<sequence>MSRKLKPQNIFLILASIFGLIWVVFVPPFQSADEFAHFYRAYEISERNLVTENINGEIGNYLPIAIRDFEAAVGGGTITRNYENKATIESLKNAAKIHVVPGENDFFLFPSSAVYHPIVYLPQAIGIKLGNLLNFNLLFTFYLGRLFNLFTYIAMTYLSIKLIPKLKYTFLLLAIMPMTINQAASLSADALTNGALFLFFAYLMYLIFDPNIKFISRKQFISLLIITCIVAASKNAYFLICLLVFLLPKEKTASFKQYITYAATIVASSLLVLLSWGLILKSIKVTFPIDPMMQLSTALHHPFDYIHKLVNTFIDFDYLYVQFVGVFGWGETSVHYFSAIIYLCMLVASVIIEMKNSDNNLLHIKKGFILFAVSLLTVIIIASTLYLTWTQGEDNVIYGLQGRYFIPISIIFLYSIYLLTPIIKRIRQQYIYMALIFIVLLLSLQKVVHRFW</sequence>
<dbReference type="InterPro" id="IPR018674">
    <property type="entry name" value="DUF2142_membrane"/>
</dbReference>
<proteinExistence type="predicted"/>
<dbReference type="RefSeq" id="WP_111505737.1">
    <property type="nucleotide sequence ID" value="NZ_CP021965.1"/>
</dbReference>